<evidence type="ECO:0000256" key="1">
    <source>
        <dbReference type="ARBA" id="ARBA00023015"/>
    </source>
</evidence>
<dbReference type="PANTHER" id="PTHR30136:SF24">
    <property type="entry name" value="HTH-TYPE TRANSCRIPTIONAL REPRESSOR ALLR"/>
    <property type="match status" value="1"/>
</dbReference>
<dbReference type="SUPFAM" id="SSF46785">
    <property type="entry name" value="Winged helix' DNA-binding domain"/>
    <property type="match status" value="1"/>
</dbReference>
<dbReference type="InterPro" id="IPR014757">
    <property type="entry name" value="Tscrpt_reg_IclR_C"/>
</dbReference>
<name>A0A4Q9HNV9_STRKA</name>
<dbReference type="PANTHER" id="PTHR30136">
    <property type="entry name" value="HELIX-TURN-HELIX TRANSCRIPTIONAL REGULATOR, ICLR FAMILY"/>
    <property type="match status" value="1"/>
</dbReference>
<gene>
    <name evidence="6" type="ORF">EYS09_27290</name>
</gene>
<evidence type="ECO:0000313" key="6">
    <source>
        <dbReference type="EMBL" id="TBO56556.1"/>
    </source>
</evidence>
<dbReference type="Gene3D" id="3.30.450.40">
    <property type="match status" value="1"/>
</dbReference>
<dbReference type="Gene3D" id="1.10.10.10">
    <property type="entry name" value="Winged helix-like DNA-binding domain superfamily/Winged helix DNA-binding domain"/>
    <property type="match status" value="1"/>
</dbReference>
<dbReference type="RefSeq" id="WP_131125225.1">
    <property type="nucleotide sequence ID" value="NZ_SIXH01000322.1"/>
</dbReference>
<dbReference type="PROSITE" id="PS51078">
    <property type="entry name" value="ICLR_ED"/>
    <property type="match status" value="1"/>
</dbReference>
<feature type="domain" description="IclR-ED" evidence="5">
    <location>
        <begin position="63"/>
        <end position="237"/>
    </location>
</feature>
<dbReference type="Proteomes" id="UP000292452">
    <property type="component" value="Unassembled WGS sequence"/>
</dbReference>
<dbReference type="GO" id="GO:0045892">
    <property type="term" value="P:negative regulation of DNA-templated transcription"/>
    <property type="evidence" value="ECO:0007669"/>
    <property type="project" value="TreeGrafter"/>
</dbReference>
<dbReference type="GO" id="GO:0003677">
    <property type="term" value="F:DNA binding"/>
    <property type="evidence" value="ECO:0007669"/>
    <property type="project" value="UniProtKB-KW"/>
</dbReference>
<reference evidence="6 7" key="1">
    <citation type="submission" date="2019-02" db="EMBL/GenBank/DDBJ databases">
        <title>Draft Genome Sequence of Streptomyces sp. AM-2504, identified by 16S rRNA comparative analysis as a Streptomyces Kasugaensis strain.</title>
        <authorList>
            <person name="Napolioni V."/>
            <person name="Giuliodori A.M."/>
            <person name="Spurio R."/>
            <person name="Fabbretti A."/>
        </authorList>
    </citation>
    <scope>NUCLEOTIDE SEQUENCE [LARGE SCALE GENOMIC DNA]</scope>
    <source>
        <strain evidence="6 7">AM-2504</strain>
    </source>
</reference>
<evidence type="ECO:0000313" key="7">
    <source>
        <dbReference type="Proteomes" id="UP000292452"/>
    </source>
</evidence>
<evidence type="ECO:0000256" key="3">
    <source>
        <dbReference type="ARBA" id="ARBA00023163"/>
    </source>
</evidence>
<sequence>MPQSVDRALDLLDAVAEAPGPVTAKALARRLDCGLSTVYALLGALTDRGHLARTPAGYTLGYRLPSLHRAFQRQLRIDERVHEVLLRLRRASGADVFFSTYRDGEIAVVDGVTAPAGSAFSVGRDPDAHATAHGKALLAALPGPARRQYLAATGMAPRTPRTLTSPELLERELRQVRRTGIAVEQEEAASGMACIAVPVRTADGALTAVSAALPVTDFARLRAPLTEALRRETAALR</sequence>
<dbReference type="InterPro" id="IPR029016">
    <property type="entry name" value="GAF-like_dom_sf"/>
</dbReference>
<dbReference type="SUPFAM" id="SSF55781">
    <property type="entry name" value="GAF domain-like"/>
    <property type="match status" value="1"/>
</dbReference>
<keyword evidence="1" id="KW-0805">Transcription regulation</keyword>
<comment type="caution">
    <text evidence="6">The sequence shown here is derived from an EMBL/GenBank/DDBJ whole genome shotgun (WGS) entry which is preliminary data.</text>
</comment>
<keyword evidence="3" id="KW-0804">Transcription</keyword>
<dbReference type="AlphaFoldDB" id="A0A4Q9HNV9"/>
<dbReference type="InterPro" id="IPR050707">
    <property type="entry name" value="HTH_MetabolicPath_Reg"/>
</dbReference>
<dbReference type="SMART" id="SM00346">
    <property type="entry name" value="HTH_ICLR"/>
    <property type="match status" value="1"/>
</dbReference>
<protein>
    <submittedName>
        <fullName evidence="6">IclR family transcriptional regulator</fullName>
    </submittedName>
</protein>
<dbReference type="GO" id="GO:0003700">
    <property type="term" value="F:DNA-binding transcription factor activity"/>
    <property type="evidence" value="ECO:0007669"/>
    <property type="project" value="TreeGrafter"/>
</dbReference>
<dbReference type="InterPro" id="IPR005471">
    <property type="entry name" value="Tscrpt_reg_IclR_N"/>
</dbReference>
<dbReference type="Pfam" id="PF09339">
    <property type="entry name" value="HTH_IclR"/>
    <property type="match status" value="1"/>
</dbReference>
<dbReference type="PROSITE" id="PS51077">
    <property type="entry name" value="HTH_ICLR"/>
    <property type="match status" value="1"/>
</dbReference>
<evidence type="ECO:0000256" key="2">
    <source>
        <dbReference type="ARBA" id="ARBA00023125"/>
    </source>
</evidence>
<evidence type="ECO:0000259" key="4">
    <source>
        <dbReference type="PROSITE" id="PS51077"/>
    </source>
</evidence>
<accession>A0A4Q9HNV9</accession>
<dbReference type="InterPro" id="IPR036390">
    <property type="entry name" value="WH_DNA-bd_sf"/>
</dbReference>
<dbReference type="InterPro" id="IPR036388">
    <property type="entry name" value="WH-like_DNA-bd_sf"/>
</dbReference>
<dbReference type="EMBL" id="SIXH01000322">
    <property type="protein sequence ID" value="TBO56556.1"/>
    <property type="molecule type" value="Genomic_DNA"/>
</dbReference>
<keyword evidence="2" id="KW-0238">DNA-binding</keyword>
<proteinExistence type="predicted"/>
<dbReference type="Pfam" id="PF01614">
    <property type="entry name" value="IclR_C"/>
    <property type="match status" value="1"/>
</dbReference>
<feature type="domain" description="HTH iclR-type" evidence="4">
    <location>
        <begin position="2"/>
        <end position="62"/>
    </location>
</feature>
<organism evidence="6 7">
    <name type="scientific">Streptomyces kasugaensis</name>
    <dbReference type="NCBI Taxonomy" id="1946"/>
    <lineage>
        <taxon>Bacteria</taxon>
        <taxon>Bacillati</taxon>
        <taxon>Actinomycetota</taxon>
        <taxon>Actinomycetes</taxon>
        <taxon>Kitasatosporales</taxon>
        <taxon>Streptomycetaceae</taxon>
        <taxon>Streptomyces</taxon>
    </lineage>
</organism>
<keyword evidence="7" id="KW-1185">Reference proteome</keyword>
<evidence type="ECO:0000259" key="5">
    <source>
        <dbReference type="PROSITE" id="PS51078"/>
    </source>
</evidence>